<dbReference type="AlphaFoldDB" id="A0A2M8QXM4"/>
<protein>
    <submittedName>
        <fullName evidence="2">Uncharacterized protein</fullName>
    </submittedName>
</protein>
<organism evidence="2 3">
    <name type="scientific">Bradyrhizobium forestalis</name>
    <dbReference type="NCBI Taxonomy" id="1419263"/>
    <lineage>
        <taxon>Bacteria</taxon>
        <taxon>Pseudomonadati</taxon>
        <taxon>Pseudomonadota</taxon>
        <taxon>Alphaproteobacteria</taxon>
        <taxon>Hyphomicrobiales</taxon>
        <taxon>Nitrobacteraceae</taxon>
        <taxon>Bradyrhizobium</taxon>
    </lineage>
</organism>
<dbReference type="Proteomes" id="UP000231194">
    <property type="component" value="Unassembled WGS sequence"/>
</dbReference>
<feature type="transmembrane region" description="Helical" evidence="1">
    <location>
        <begin position="34"/>
        <end position="52"/>
    </location>
</feature>
<keyword evidence="1" id="KW-1133">Transmembrane helix</keyword>
<proteinExistence type="predicted"/>
<dbReference type="EMBL" id="PGVG01000065">
    <property type="protein sequence ID" value="PJG50330.1"/>
    <property type="molecule type" value="Genomic_DNA"/>
</dbReference>
<evidence type="ECO:0000313" key="2">
    <source>
        <dbReference type="EMBL" id="PJG50330.1"/>
    </source>
</evidence>
<evidence type="ECO:0000256" key="1">
    <source>
        <dbReference type="SAM" id="Phobius"/>
    </source>
</evidence>
<keyword evidence="1" id="KW-0472">Membrane</keyword>
<accession>A0A2M8QXM4</accession>
<keyword evidence="1" id="KW-0812">Transmembrane</keyword>
<sequence>MGNVVFQYFRFVLSLISQESLAMLSRYSIRSKRVAVISLLLLVFGGPGMLAISNMRLIQGGVADFQSRWLPAVRLLGNLRAYTIRYGRVVRDHILESDSAKKASAEKLLADLTRDIEREGAAYEAAALL</sequence>
<gene>
    <name evidence="2" type="ORF">CVM73_36885</name>
</gene>
<evidence type="ECO:0000313" key="3">
    <source>
        <dbReference type="Proteomes" id="UP000231194"/>
    </source>
</evidence>
<comment type="caution">
    <text evidence="2">The sequence shown here is derived from an EMBL/GenBank/DDBJ whole genome shotgun (WGS) entry which is preliminary data.</text>
</comment>
<reference evidence="2 3" key="1">
    <citation type="submission" date="2017-11" db="EMBL/GenBank/DDBJ databases">
        <title>Bradyrhizobium forestalis sp. nov., an efficient nitrogen-fixing bacterium isolated from nodules of forest legume species in the Amazon.</title>
        <authorList>
            <person name="Costa E.M."/>
            <person name="Guimaraes A."/>
            <person name="Carvalho T.S."/>
            <person name="Rodrigues T.L."/>
            <person name="Ribeiro P.R.A."/>
            <person name="Lebbe L."/>
            <person name="Willems A."/>
            <person name="Moreira F.M.S."/>
        </authorList>
    </citation>
    <scope>NUCLEOTIDE SEQUENCE [LARGE SCALE GENOMIC DNA]</scope>
    <source>
        <strain evidence="2 3">INPA54B</strain>
    </source>
</reference>
<name>A0A2M8QXM4_9BRAD</name>
<keyword evidence="3" id="KW-1185">Reference proteome</keyword>